<name>A0A2I0X2Q5_9ASPA</name>
<protein>
    <submittedName>
        <fullName evidence="1">Uncharacterized protein</fullName>
    </submittedName>
</protein>
<gene>
    <name evidence="1" type="ORF">MA16_Dca023410</name>
</gene>
<organism evidence="1 2">
    <name type="scientific">Dendrobium catenatum</name>
    <dbReference type="NCBI Taxonomy" id="906689"/>
    <lineage>
        <taxon>Eukaryota</taxon>
        <taxon>Viridiplantae</taxon>
        <taxon>Streptophyta</taxon>
        <taxon>Embryophyta</taxon>
        <taxon>Tracheophyta</taxon>
        <taxon>Spermatophyta</taxon>
        <taxon>Magnoliopsida</taxon>
        <taxon>Liliopsida</taxon>
        <taxon>Asparagales</taxon>
        <taxon>Orchidaceae</taxon>
        <taxon>Epidendroideae</taxon>
        <taxon>Malaxideae</taxon>
        <taxon>Dendrobiinae</taxon>
        <taxon>Dendrobium</taxon>
    </lineage>
</organism>
<accession>A0A2I0X2Q5</accession>
<dbReference type="Proteomes" id="UP000233837">
    <property type="component" value="Unassembled WGS sequence"/>
</dbReference>
<proteinExistence type="predicted"/>
<dbReference type="AlphaFoldDB" id="A0A2I0X2Q5"/>
<reference evidence="1 2" key="1">
    <citation type="journal article" date="2016" name="Sci. Rep.">
        <title>The Dendrobium catenatum Lindl. genome sequence provides insights into polysaccharide synthase, floral development and adaptive evolution.</title>
        <authorList>
            <person name="Zhang G.Q."/>
            <person name="Xu Q."/>
            <person name="Bian C."/>
            <person name="Tsai W.C."/>
            <person name="Yeh C.M."/>
            <person name="Liu K.W."/>
            <person name="Yoshida K."/>
            <person name="Zhang L.S."/>
            <person name="Chang S.B."/>
            <person name="Chen F."/>
            <person name="Shi Y."/>
            <person name="Su Y.Y."/>
            <person name="Zhang Y.Q."/>
            <person name="Chen L.J."/>
            <person name="Yin Y."/>
            <person name="Lin M."/>
            <person name="Huang H."/>
            <person name="Deng H."/>
            <person name="Wang Z.W."/>
            <person name="Zhu S.L."/>
            <person name="Zhao X."/>
            <person name="Deng C."/>
            <person name="Niu S.C."/>
            <person name="Huang J."/>
            <person name="Wang M."/>
            <person name="Liu G.H."/>
            <person name="Yang H.J."/>
            <person name="Xiao X.J."/>
            <person name="Hsiao Y.Y."/>
            <person name="Wu W.L."/>
            <person name="Chen Y.Y."/>
            <person name="Mitsuda N."/>
            <person name="Ohme-Takagi M."/>
            <person name="Luo Y.B."/>
            <person name="Van de Peer Y."/>
            <person name="Liu Z.J."/>
        </authorList>
    </citation>
    <scope>NUCLEOTIDE SEQUENCE [LARGE SCALE GENOMIC DNA]</scope>
    <source>
        <tissue evidence="1">The whole plant</tissue>
    </source>
</reference>
<evidence type="ECO:0000313" key="2">
    <source>
        <dbReference type="Proteomes" id="UP000233837"/>
    </source>
</evidence>
<reference evidence="1 2" key="2">
    <citation type="journal article" date="2017" name="Nature">
        <title>The Apostasia genome and the evolution of orchids.</title>
        <authorList>
            <person name="Zhang G.Q."/>
            <person name="Liu K.W."/>
            <person name="Li Z."/>
            <person name="Lohaus R."/>
            <person name="Hsiao Y.Y."/>
            <person name="Niu S.C."/>
            <person name="Wang J.Y."/>
            <person name="Lin Y.C."/>
            <person name="Xu Q."/>
            <person name="Chen L.J."/>
            <person name="Yoshida K."/>
            <person name="Fujiwara S."/>
            <person name="Wang Z.W."/>
            <person name="Zhang Y.Q."/>
            <person name="Mitsuda N."/>
            <person name="Wang M."/>
            <person name="Liu G.H."/>
            <person name="Pecoraro L."/>
            <person name="Huang H.X."/>
            <person name="Xiao X.J."/>
            <person name="Lin M."/>
            <person name="Wu X.Y."/>
            <person name="Wu W.L."/>
            <person name="Chen Y.Y."/>
            <person name="Chang S.B."/>
            <person name="Sakamoto S."/>
            <person name="Ohme-Takagi M."/>
            <person name="Yagi M."/>
            <person name="Zeng S.J."/>
            <person name="Shen C.Y."/>
            <person name="Yeh C.M."/>
            <person name="Luo Y.B."/>
            <person name="Tsai W.C."/>
            <person name="Van de Peer Y."/>
            <person name="Liu Z.J."/>
        </authorList>
    </citation>
    <scope>NUCLEOTIDE SEQUENCE [LARGE SCALE GENOMIC DNA]</scope>
    <source>
        <tissue evidence="1">The whole plant</tissue>
    </source>
</reference>
<evidence type="ECO:0000313" key="1">
    <source>
        <dbReference type="EMBL" id="PKU82177.1"/>
    </source>
</evidence>
<sequence>MLKEKCVCQEEMYGGSLRVVVCFGKKDGGVSLCMSKISGYLKKKERKPLISFGGVRCWKFGFCGKVES</sequence>
<dbReference type="EMBL" id="KZ502210">
    <property type="protein sequence ID" value="PKU82177.1"/>
    <property type="molecule type" value="Genomic_DNA"/>
</dbReference>
<keyword evidence="2" id="KW-1185">Reference proteome</keyword>